<dbReference type="Pfam" id="PF07729">
    <property type="entry name" value="FCD"/>
    <property type="match status" value="1"/>
</dbReference>
<evidence type="ECO:0000313" key="5">
    <source>
        <dbReference type="EMBL" id="GAA1908947.1"/>
    </source>
</evidence>
<evidence type="ECO:0000256" key="2">
    <source>
        <dbReference type="ARBA" id="ARBA00023125"/>
    </source>
</evidence>
<dbReference type="PANTHER" id="PTHR43537">
    <property type="entry name" value="TRANSCRIPTIONAL REGULATOR, GNTR FAMILY"/>
    <property type="match status" value="1"/>
</dbReference>
<reference evidence="6" key="1">
    <citation type="journal article" date="2019" name="Int. J. Syst. Evol. Microbiol.">
        <title>The Global Catalogue of Microorganisms (GCM) 10K type strain sequencing project: providing services to taxonomists for standard genome sequencing and annotation.</title>
        <authorList>
            <consortium name="The Broad Institute Genomics Platform"/>
            <consortium name="The Broad Institute Genome Sequencing Center for Infectious Disease"/>
            <person name="Wu L."/>
            <person name="Ma J."/>
        </authorList>
    </citation>
    <scope>NUCLEOTIDE SEQUENCE [LARGE SCALE GENOMIC DNA]</scope>
    <source>
        <strain evidence="6">JCM 14046</strain>
    </source>
</reference>
<dbReference type="InterPro" id="IPR036388">
    <property type="entry name" value="WH-like_DNA-bd_sf"/>
</dbReference>
<dbReference type="EMBL" id="BAAAMY010000002">
    <property type="protein sequence ID" value="GAA1908947.1"/>
    <property type="molecule type" value="Genomic_DNA"/>
</dbReference>
<sequence length="201" mass="21862">MRDHALTELRRAIVDGTLEPGERLLDAELTAWLGVSRTPVREALARLVQMGLVRVTPGRGTVVAPLDDREASEAQTVAASLHAQAARDAVPVVTDADLVRMSEVNDRFAEALDAADVEAALEADDHFHAVFVDLAGNRVLAGVLSDVTPLLRRMERARFASLSGRRSVSQHRRIVELARSGDVEACAAEVRANWMTLRPVD</sequence>
<evidence type="ECO:0000313" key="6">
    <source>
        <dbReference type="Proteomes" id="UP001501612"/>
    </source>
</evidence>
<dbReference type="PANTHER" id="PTHR43537:SF5">
    <property type="entry name" value="UXU OPERON TRANSCRIPTIONAL REGULATOR"/>
    <property type="match status" value="1"/>
</dbReference>
<dbReference type="CDD" id="cd07377">
    <property type="entry name" value="WHTH_GntR"/>
    <property type="match status" value="1"/>
</dbReference>
<feature type="domain" description="HTH gntR-type" evidence="4">
    <location>
        <begin position="1"/>
        <end position="66"/>
    </location>
</feature>
<organism evidence="5 6">
    <name type="scientific">Nocardioides lentus</name>
    <dbReference type="NCBI Taxonomy" id="338077"/>
    <lineage>
        <taxon>Bacteria</taxon>
        <taxon>Bacillati</taxon>
        <taxon>Actinomycetota</taxon>
        <taxon>Actinomycetes</taxon>
        <taxon>Propionibacteriales</taxon>
        <taxon>Nocardioidaceae</taxon>
        <taxon>Nocardioides</taxon>
    </lineage>
</organism>
<accession>A0ABP5AB19</accession>
<dbReference type="Proteomes" id="UP001501612">
    <property type="component" value="Unassembled WGS sequence"/>
</dbReference>
<evidence type="ECO:0000256" key="3">
    <source>
        <dbReference type="ARBA" id="ARBA00023163"/>
    </source>
</evidence>
<dbReference type="SMART" id="SM00895">
    <property type="entry name" value="FCD"/>
    <property type="match status" value="1"/>
</dbReference>
<protein>
    <submittedName>
        <fullName evidence="5">GntR family transcriptional regulator</fullName>
    </submittedName>
</protein>
<name>A0ABP5AB19_9ACTN</name>
<dbReference type="Gene3D" id="1.20.120.530">
    <property type="entry name" value="GntR ligand-binding domain-like"/>
    <property type="match status" value="1"/>
</dbReference>
<keyword evidence="2" id="KW-0238">DNA-binding</keyword>
<gene>
    <name evidence="5" type="ORF">GCM10009737_07570</name>
</gene>
<comment type="caution">
    <text evidence="5">The sequence shown here is derived from an EMBL/GenBank/DDBJ whole genome shotgun (WGS) entry which is preliminary data.</text>
</comment>
<evidence type="ECO:0000259" key="4">
    <source>
        <dbReference type="PROSITE" id="PS50949"/>
    </source>
</evidence>
<dbReference type="RefSeq" id="WP_344003958.1">
    <property type="nucleotide sequence ID" value="NZ_BAAAMY010000002.1"/>
</dbReference>
<evidence type="ECO:0000256" key="1">
    <source>
        <dbReference type="ARBA" id="ARBA00023015"/>
    </source>
</evidence>
<keyword evidence="3" id="KW-0804">Transcription</keyword>
<proteinExistence type="predicted"/>
<dbReference type="PROSITE" id="PS50949">
    <property type="entry name" value="HTH_GNTR"/>
    <property type="match status" value="1"/>
</dbReference>
<dbReference type="InterPro" id="IPR036390">
    <property type="entry name" value="WH_DNA-bd_sf"/>
</dbReference>
<keyword evidence="6" id="KW-1185">Reference proteome</keyword>
<dbReference type="InterPro" id="IPR000524">
    <property type="entry name" value="Tscrpt_reg_HTH_GntR"/>
</dbReference>
<dbReference type="InterPro" id="IPR008920">
    <property type="entry name" value="TF_FadR/GntR_C"/>
</dbReference>
<dbReference type="InterPro" id="IPR011711">
    <property type="entry name" value="GntR_C"/>
</dbReference>
<keyword evidence="1" id="KW-0805">Transcription regulation</keyword>
<dbReference type="Gene3D" id="1.10.10.10">
    <property type="entry name" value="Winged helix-like DNA-binding domain superfamily/Winged helix DNA-binding domain"/>
    <property type="match status" value="1"/>
</dbReference>
<dbReference type="Pfam" id="PF00392">
    <property type="entry name" value="GntR"/>
    <property type="match status" value="1"/>
</dbReference>
<dbReference type="SUPFAM" id="SSF48008">
    <property type="entry name" value="GntR ligand-binding domain-like"/>
    <property type="match status" value="1"/>
</dbReference>
<dbReference type="SMART" id="SM00345">
    <property type="entry name" value="HTH_GNTR"/>
    <property type="match status" value="1"/>
</dbReference>
<dbReference type="SUPFAM" id="SSF46785">
    <property type="entry name" value="Winged helix' DNA-binding domain"/>
    <property type="match status" value="1"/>
</dbReference>